<sequence length="365" mass="39205">MKIRINILGSMRLQVMVLAGMLCLASCKKDDYRTDGGLAQTNTSLSTYDYLAANSLHYFDTLLLVVDHLGLKDSVNKAGTFFAPTDYAIRRLMNVNNIATLDDLYTKINSKFITQYLFAQASLTLDNAATSVKTYDSWAGTTAGISKIALSYPVASTTLTYYVLQYVKINGVLDGSTGAPANDETDAILRCQTTGIKTASGTNLNVLANNAPLNLIGNVVPTELELSYDVNVPQSNTDYTSAPVQVESAKVAGFLGVDAATISDMIASGNAAWKYYAVEPDGSLNSGYTANAPGFWFDATGKVTGWGDNAYLFAEYVPATYVLNVGQYPGHAKVGDKYVLKQAIAYSKPDGKVLTVIITIHVTMV</sequence>
<accession>A0A917MRF8</accession>
<reference evidence="2" key="1">
    <citation type="journal article" date="2014" name="Int. J. Syst. Evol. Microbiol.">
        <title>Complete genome sequence of Corynebacterium casei LMG S-19264T (=DSM 44701T), isolated from a smear-ripened cheese.</title>
        <authorList>
            <consortium name="US DOE Joint Genome Institute (JGI-PGF)"/>
            <person name="Walter F."/>
            <person name="Albersmeier A."/>
            <person name="Kalinowski J."/>
            <person name="Ruckert C."/>
        </authorList>
    </citation>
    <scope>NUCLEOTIDE SEQUENCE</scope>
    <source>
        <strain evidence="2">CGMCC 1.15290</strain>
    </source>
</reference>
<keyword evidence="3" id="KW-1185">Reference proteome</keyword>
<proteinExistence type="predicted"/>
<dbReference type="RefSeq" id="WP_188950533.1">
    <property type="nucleotide sequence ID" value="NZ_BMIB01000001.1"/>
</dbReference>
<name>A0A917MRF8_9BACT</name>
<dbReference type="EMBL" id="BMIB01000001">
    <property type="protein sequence ID" value="GGH59558.1"/>
    <property type="molecule type" value="Genomic_DNA"/>
</dbReference>
<reference evidence="2" key="2">
    <citation type="submission" date="2020-09" db="EMBL/GenBank/DDBJ databases">
        <authorList>
            <person name="Sun Q."/>
            <person name="Zhou Y."/>
        </authorList>
    </citation>
    <scope>NUCLEOTIDE SEQUENCE</scope>
    <source>
        <strain evidence="2">CGMCC 1.15290</strain>
    </source>
</reference>
<dbReference type="InterPro" id="IPR032339">
    <property type="entry name" value="DUF4859"/>
</dbReference>
<evidence type="ECO:0000313" key="3">
    <source>
        <dbReference type="Proteomes" id="UP000627292"/>
    </source>
</evidence>
<gene>
    <name evidence="2" type="ORF">GCM10011379_06460</name>
</gene>
<dbReference type="AlphaFoldDB" id="A0A917MRF8"/>
<comment type="caution">
    <text evidence="2">The sequence shown here is derived from an EMBL/GenBank/DDBJ whole genome shotgun (WGS) entry which is preliminary data.</text>
</comment>
<dbReference type="Proteomes" id="UP000627292">
    <property type="component" value="Unassembled WGS sequence"/>
</dbReference>
<organism evidence="2 3">
    <name type="scientific">Filimonas zeae</name>
    <dbReference type="NCBI Taxonomy" id="1737353"/>
    <lineage>
        <taxon>Bacteria</taxon>
        <taxon>Pseudomonadati</taxon>
        <taxon>Bacteroidota</taxon>
        <taxon>Chitinophagia</taxon>
        <taxon>Chitinophagales</taxon>
        <taxon>Chitinophagaceae</taxon>
        <taxon>Filimonas</taxon>
    </lineage>
</organism>
<evidence type="ECO:0000313" key="2">
    <source>
        <dbReference type="EMBL" id="GGH59558.1"/>
    </source>
</evidence>
<evidence type="ECO:0000259" key="1">
    <source>
        <dbReference type="Pfam" id="PF16151"/>
    </source>
</evidence>
<feature type="domain" description="DUF4859" evidence="1">
    <location>
        <begin position="238"/>
        <end position="349"/>
    </location>
</feature>
<dbReference type="Pfam" id="PF16151">
    <property type="entry name" value="DUF4859"/>
    <property type="match status" value="1"/>
</dbReference>
<protein>
    <recommendedName>
        <fullName evidence="1">DUF4859 domain-containing protein</fullName>
    </recommendedName>
</protein>